<dbReference type="InterPro" id="IPR001254">
    <property type="entry name" value="Trypsin_dom"/>
</dbReference>
<dbReference type="PROSITE" id="PS50240">
    <property type="entry name" value="TRYPSIN_DOM"/>
    <property type="match status" value="1"/>
</dbReference>
<dbReference type="SUPFAM" id="SSF50494">
    <property type="entry name" value="Trypsin-like serine proteases"/>
    <property type="match status" value="1"/>
</dbReference>
<dbReference type="PANTHER" id="PTHR24260:SF136">
    <property type="entry name" value="GH08193P-RELATED"/>
    <property type="match status" value="1"/>
</dbReference>
<dbReference type="InterPro" id="IPR051333">
    <property type="entry name" value="CLIP_Serine_Protease"/>
</dbReference>
<dbReference type="InterPro" id="IPR009003">
    <property type="entry name" value="Peptidase_S1_PA"/>
</dbReference>
<dbReference type="InterPro" id="IPR043504">
    <property type="entry name" value="Peptidase_S1_PA_chymotrypsin"/>
</dbReference>
<dbReference type="GO" id="GO:0006508">
    <property type="term" value="P:proteolysis"/>
    <property type="evidence" value="ECO:0007669"/>
    <property type="project" value="InterPro"/>
</dbReference>
<gene>
    <name evidence="2" type="ORF">ILUMI_05760</name>
</gene>
<protein>
    <recommendedName>
        <fullName evidence="1">Peptidase S1 domain-containing protein</fullName>
    </recommendedName>
</protein>
<proteinExistence type="predicted"/>
<sequence>MIVRGNTEFWNCTCHRARDHAVYGMQIHEQFKEVKEDKFHSIYEHDIGVITVIEEFRGLYETAKDYTESSKYWHYSLADFSLTCFGWGHRKSTGIVQQQLRDASIVRDSPENCVRDHGKRVKNMPGVFCAKYYDNNNQFTSGPCPLDEGGPLLGIYDHSQYILIGVIVNAQSCQGGTSLFTNITYYQNWIADYVQGDTNPDSWYR</sequence>
<dbReference type="EMBL" id="VTPC01002195">
    <property type="protein sequence ID" value="KAF2900426.1"/>
    <property type="molecule type" value="Genomic_DNA"/>
</dbReference>
<reference evidence="2" key="1">
    <citation type="submission" date="2019-08" db="EMBL/GenBank/DDBJ databases">
        <title>The genome of the North American firefly Photinus pyralis.</title>
        <authorList>
            <consortium name="Photinus pyralis genome working group"/>
            <person name="Fallon T.R."/>
            <person name="Sander Lower S.E."/>
            <person name="Weng J.-K."/>
        </authorList>
    </citation>
    <scope>NUCLEOTIDE SEQUENCE</scope>
    <source>
        <strain evidence="2">TRF0915ILg1</strain>
        <tissue evidence="2">Whole body</tissue>
    </source>
</reference>
<dbReference type="Proteomes" id="UP000801492">
    <property type="component" value="Unassembled WGS sequence"/>
</dbReference>
<organism evidence="2 3">
    <name type="scientific">Ignelater luminosus</name>
    <name type="common">Cucubano</name>
    <name type="synonym">Pyrophorus luminosus</name>
    <dbReference type="NCBI Taxonomy" id="2038154"/>
    <lineage>
        <taxon>Eukaryota</taxon>
        <taxon>Metazoa</taxon>
        <taxon>Ecdysozoa</taxon>
        <taxon>Arthropoda</taxon>
        <taxon>Hexapoda</taxon>
        <taxon>Insecta</taxon>
        <taxon>Pterygota</taxon>
        <taxon>Neoptera</taxon>
        <taxon>Endopterygota</taxon>
        <taxon>Coleoptera</taxon>
        <taxon>Polyphaga</taxon>
        <taxon>Elateriformia</taxon>
        <taxon>Elateroidea</taxon>
        <taxon>Elateridae</taxon>
        <taxon>Agrypninae</taxon>
        <taxon>Pyrophorini</taxon>
        <taxon>Ignelater</taxon>
    </lineage>
</organism>
<accession>A0A8K0DBN4</accession>
<evidence type="ECO:0000259" key="1">
    <source>
        <dbReference type="PROSITE" id="PS50240"/>
    </source>
</evidence>
<comment type="caution">
    <text evidence="2">The sequence shown here is derived from an EMBL/GenBank/DDBJ whole genome shotgun (WGS) entry which is preliminary data.</text>
</comment>
<evidence type="ECO:0000313" key="2">
    <source>
        <dbReference type="EMBL" id="KAF2900426.1"/>
    </source>
</evidence>
<feature type="domain" description="Peptidase S1" evidence="1">
    <location>
        <begin position="1"/>
        <end position="195"/>
    </location>
</feature>
<dbReference type="GO" id="GO:0004252">
    <property type="term" value="F:serine-type endopeptidase activity"/>
    <property type="evidence" value="ECO:0007669"/>
    <property type="project" value="InterPro"/>
</dbReference>
<evidence type="ECO:0000313" key="3">
    <source>
        <dbReference type="Proteomes" id="UP000801492"/>
    </source>
</evidence>
<dbReference type="PANTHER" id="PTHR24260">
    <property type="match status" value="1"/>
</dbReference>
<name>A0A8K0DBN4_IGNLU</name>
<dbReference type="AlphaFoldDB" id="A0A8K0DBN4"/>
<dbReference type="OrthoDB" id="546450at2759"/>
<keyword evidence="3" id="KW-1185">Reference proteome</keyword>
<dbReference type="Gene3D" id="2.40.10.10">
    <property type="entry name" value="Trypsin-like serine proteases"/>
    <property type="match status" value="1"/>
</dbReference>